<protein>
    <submittedName>
        <fullName evidence="2">Uncharacterized protein</fullName>
    </submittedName>
</protein>
<evidence type="ECO:0000313" key="2">
    <source>
        <dbReference type="EMBL" id="MBC1180111.1"/>
    </source>
</evidence>
<feature type="transmembrane region" description="Helical" evidence="1">
    <location>
        <begin position="90"/>
        <end position="111"/>
    </location>
</feature>
<keyword evidence="1" id="KW-0812">Transmembrane</keyword>
<proteinExistence type="predicted"/>
<evidence type="ECO:0000256" key="1">
    <source>
        <dbReference type="SAM" id="Phobius"/>
    </source>
</evidence>
<dbReference type="AlphaFoldDB" id="A0A7G3B2L4"/>
<accession>A0A7G3B2L4</accession>
<keyword evidence="1" id="KW-1133">Transmembrane helix</keyword>
<organism evidence="2">
    <name type="scientific">Lutzomyia longipalpis</name>
    <name type="common">Sand fly</name>
    <dbReference type="NCBI Taxonomy" id="7200"/>
    <lineage>
        <taxon>Eukaryota</taxon>
        <taxon>Metazoa</taxon>
        <taxon>Ecdysozoa</taxon>
        <taxon>Arthropoda</taxon>
        <taxon>Hexapoda</taxon>
        <taxon>Insecta</taxon>
        <taxon>Pterygota</taxon>
        <taxon>Neoptera</taxon>
        <taxon>Endopterygota</taxon>
        <taxon>Diptera</taxon>
        <taxon>Nematocera</taxon>
        <taxon>Psychodoidea</taxon>
        <taxon>Psychodidae</taxon>
        <taxon>Lutzomyia</taxon>
        <taxon>Lutzomyia</taxon>
    </lineage>
</organism>
<feature type="transmembrane region" description="Helical" evidence="1">
    <location>
        <begin position="7"/>
        <end position="32"/>
    </location>
</feature>
<name>A0A7G3B2L4_LUTLO</name>
<sequence>MEMRQILFFTIYVISLLFLLFFIVLCLCFPPSTPFLRPTPRLYNIYRPSPIDDVFIRGNWGKMVNLKKKLKLITQEEVRANLSNFVSSCTLYPCLNLESFIIIDPIFWLLFEKQIFRTSKLL</sequence>
<keyword evidence="1" id="KW-0472">Membrane</keyword>
<reference evidence="2" key="1">
    <citation type="journal article" date="2020" name="BMC">
        <title>Leishmania infection induces a limited differential gene expression in the sand fly midgut.</title>
        <authorList>
            <person name="Coutinho-Abreu I.V."/>
            <person name="Serafim T.D."/>
            <person name="Meneses C."/>
            <person name="Kamhawi S."/>
            <person name="Oliveira F."/>
            <person name="Valenzuela J.G."/>
        </authorList>
    </citation>
    <scope>NUCLEOTIDE SEQUENCE</scope>
    <source>
        <strain evidence="2">Jacobina</strain>
        <tissue evidence="2">Midgut</tissue>
    </source>
</reference>
<dbReference type="EMBL" id="GITU01011408">
    <property type="protein sequence ID" value="MBC1180111.1"/>
    <property type="molecule type" value="Transcribed_RNA"/>
</dbReference>